<keyword evidence="2" id="KW-1185">Reference proteome</keyword>
<dbReference type="PANTHER" id="PTHR22954:SF3">
    <property type="entry name" value="PROTEIN CBG08539"/>
    <property type="match status" value="1"/>
</dbReference>
<protein>
    <submittedName>
        <fullName evidence="1">Partial</fullName>
    </submittedName>
</protein>
<dbReference type="OrthoDB" id="5967017at2759"/>
<reference evidence="1" key="1">
    <citation type="submission" date="2020-04" db="EMBL/GenBank/DDBJ databases">
        <authorList>
            <person name="Alioto T."/>
            <person name="Alioto T."/>
            <person name="Gomez Garrido J."/>
        </authorList>
    </citation>
    <scope>NUCLEOTIDE SEQUENCE</scope>
    <source>
        <strain evidence="1">A484AB</strain>
    </source>
</reference>
<dbReference type="Pfam" id="PF03564">
    <property type="entry name" value="DUF1759"/>
    <property type="match status" value="1"/>
</dbReference>
<dbReference type="Proteomes" id="UP001152795">
    <property type="component" value="Unassembled WGS sequence"/>
</dbReference>
<evidence type="ECO:0000313" key="2">
    <source>
        <dbReference type="Proteomes" id="UP001152795"/>
    </source>
</evidence>
<dbReference type="AlphaFoldDB" id="A0A7D9LXP0"/>
<gene>
    <name evidence="1" type="ORF">PACLA_8A074140</name>
</gene>
<dbReference type="EMBL" id="CACRXK020026523">
    <property type="protein sequence ID" value="CAB4040248.1"/>
    <property type="molecule type" value="Genomic_DNA"/>
</dbReference>
<dbReference type="InterPro" id="IPR005312">
    <property type="entry name" value="DUF1759"/>
</dbReference>
<name>A0A7D9LXP0_PARCT</name>
<proteinExistence type="predicted"/>
<comment type="caution">
    <text evidence="1">The sequence shown here is derived from an EMBL/GenBank/DDBJ whole genome shotgun (WGS) entry which is preliminary data.</text>
</comment>
<dbReference type="PANTHER" id="PTHR22954">
    <property type="entry name" value="RETROVIRAL PROTEASE-RELATED"/>
    <property type="match status" value="1"/>
</dbReference>
<organism evidence="1 2">
    <name type="scientific">Paramuricea clavata</name>
    <name type="common">Red gorgonian</name>
    <name type="synonym">Violescent sea-whip</name>
    <dbReference type="NCBI Taxonomy" id="317549"/>
    <lineage>
        <taxon>Eukaryota</taxon>
        <taxon>Metazoa</taxon>
        <taxon>Cnidaria</taxon>
        <taxon>Anthozoa</taxon>
        <taxon>Octocorallia</taxon>
        <taxon>Malacalcyonacea</taxon>
        <taxon>Plexauridae</taxon>
        <taxon>Paramuricea</taxon>
    </lineage>
</organism>
<accession>A0A7D9LXP0</accession>
<evidence type="ECO:0000313" key="1">
    <source>
        <dbReference type="EMBL" id="CAB4040248.1"/>
    </source>
</evidence>
<sequence length="203" mass="22438">MEAIPKASPESPEKDLVWLRQSQITLQDKIKMLNELDEQVIDILSASKDEDVDEQLGKEIEDSGQAIAELERTLLQLDDALGKLEGQSLPLLTPTNLTSAEGNLDQSHVSISSAGKIIRAKLPKLRLRNFGGTICEWAEFWNGFSSSIDNNDQLSDVDKFAYLRGYLEGPAKSTMAGLSLTGANYKCAVELLKEKRSTTRARK</sequence>